<reference evidence="2 3" key="1">
    <citation type="submission" date="2016-01" db="EMBL/GenBank/DDBJ databases">
        <title>Complete genome sequence of strain Lentibacillus amyloliquefaciens LAM0015T isolated from saline sediment.</title>
        <authorList>
            <person name="Wang J.-L."/>
            <person name="He M.-X."/>
        </authorList>
    </citation>
    <scope>NUCLEOTIDE SEQUENCE [LARGE SCALE GENOMIC DNA]</scope>
    <source>
        <strain evidence="2 3">LAM0015</strain>
    </source>
</reference>
<gene>
    <name evidence="2" type="ORF">AOX59_00780</name>
</gene>
<evidence type="ECO:0000313" key="3">
    <source>
        <dbReference type="Proteomes" id="UP000050331"/>
    </source>
</evidence>
<dbReference type="AlphaFoldDB" id="A0A0U4E1Z5"/>
<evidence type="ECO:0000256" key="1">
    <source>
        <dbReference type="SAM" id="Phobius"/>
    </source>
</evidence>
<evidence type="ECO:0000313" key="2">
    <source>
        <dbReference type="EMBL" id="ALX47260.1"/>
    </source>
</evidence>
<proteinExistence type="predicted"/>
<feature type="transmembrane region" description="Helical" evidence="1">
    <location>
        <begin position="6"/>
        <end position="26"/>
    </location>
</feature>
<dbReference type="KEGG" id="lao:AOX59_00780"/>
<dbReference type="EMBL" id="CP013862">
    <property type="protein sequence ID" value="ALX47260.1"/>
    <property type="molecule type" value="Genomic_DNA"/>
</dbReference>
<dbReference type="RefSeq" id="WP_068440447.1">
    <property type="nucleotide sequence ID" value="NZ_CP013862.1"/>
</dbReference>
<organism evidence="2 3">
    <name type="scientific">Lentibacillus amyloliquefaciens</name>
    <dbReference type="NCBI Taxonomy" id="1472767"/>
    <lineage>
        <taxon>Bacteria</taxon>
        <taxon>Bacillati</taxon>
        <taxon>Bacillota</taxon>
        <taxon>Bacilli</taxon>
        <taxon>Bacillales</taxon>
        <taxon>Bacillaceae</taxon>
        <taxon>Lentibacillus</taxon>
    </lineage>
</organism>
<accession>A0A0U4E1Z5</accession>
<keyword evidence="1" id="KW-0812">Transmembrane</keyword>
<name>A0A0U4E1Z5_9BACI</name>
<keyword evidence="1" id="KW-1133">Transmembrane helix</keyword>
<sequence>MKWSTYIGLFGVIFAAGIILGLVAFVTNEHKNTIEEGFSHERILIVDNSKTISFMNSNEHPAYAICRIS</sequence>
<keyword evidence="3" id="KW-1185">Reference proteome</keyword>
<dbReference type="Proteomes" id="UP000050331">
    <property type="component" value="Chromosome"/>
</dbReference>
<dbReference type="STRING" id="1472767.AOX59_00780"/>
<protein>
    <submittedName>
        <fullName evidence="2">Uncharacterized protein</fullName>
    </submittedName>
</protein>
<keyword evidence="1" id="KW-0472">Membrane</keyword>